<evidence type="ECO:0000256" key="1">
    <source>
        <dbReference type="SAM" id="Phobius"/>
    </source>
</evidence>
<organism evidence="4 5">
    <name type="scientific">Pleomorphomonas diazotrophica</name>
    <dbReference type="NCBI Taxonomy" id="1166257"/>
    <lineage>
        <taxon>Bacteria</taxon>
        <taxon>Pseudomonadati</taxon>
        <taxon>Pseudomonadota</taxon>
        <taxon>Alphaproteobacteria</taxon>
        <taxon>Hyphomicrobiales</taxon>
        <taxon>Pleomorphomonadaceae</taxon>
        <taxon>Pleomorphomonas</taxon>
    </lineage>
</organism>
<dbReference type="EMBL" id="PJNW01000007">
    <property type="protein sequence ID" value="PKR89198.1"/>
    <property type="molecule type" value="Genomic_DNA"/>
</dbReference>
<proteinExistence type="predicted"/>
<gene>
    <name evidence="4" type="ORF">CXZ10_10970</name>
</gene>
<dbReference type="PANTHER" id="PTHR30007">
    <property type="entry name" value="PHP DOMAIN PROTEIN"/>
    <property type="match status" value="1"/>
</dbReference>
<keyword evidence="1" id="KW-1133">Transmembrane helix</keyword>
<dbReference type="Pfam" id="PF13340">
    <property type="entry name" value="DUF4096"/>
    <property type="match status" value="1"/>
</dbReference>
<dbReference type="InterPro" id="IPR025161">
    <property type="entry name" value="IS402-like_dom"/>
</dbReference>
<evidence type="ECO:0000259" key="2">
    <source>
        <dbReference type="Pfam" id="PF01609"/>
    </source>
</evidence>
<dbReference type="GO" id="GO:0004803">
    <property type="term" value="F:transposase activity"/>
    <property type="evidence" value="ECO:0007669"/>
    <property type="project" value="InterPro"/>
</dbReference>
<evidence type="ECO:0000313" key="4">
    <source>
        <dbReference type="EMBL" id="PKR89198.1"/>
    </source>
</evidence>
<comment type="caution">
    <text evidence="4">The sequence shown here is derived from an EMBL/GenBank/DDBJ whole genome shotgun (WGS) entry which is preliminary data.</text>
</comment>
<dbReference type="AlphaFoldDB" id="A0A2N3LX75"/>
<dbReference type="RefSeq" id="WP_101289206.1">
    <property type="nucleotide sequence ID" value="NZ_FOUQ01000008.1"/>
</dbReference>
<dbReference type="NCBIfam" id="NF033580">
    <property type="entry name" value="transpos_IS5_3"/>
    <property type="match status" value="1"/>
</dbReference>
<dbReference type="OrthoDB" id="9798237at2"/>
<feature type="domain" description="Insertion element IS402-like" evidence="3">
    <location>
        <begin position="7"/>
        <end position="78"/>
    </location>
</feature>
<feature type="domain" description="Transposase IS4-like" evidence="2">
    <location>
        <begin position="90"/>
        <end position="245"/>
    </location>
</feature>
<feature type="transmembrane region" description="Helical" evidence="1">
    <location>
        <begin position="232"/>
        <end position="249"/>
    </location>
</feature>
<evidence type="ECO:0000313" key="5">
    <source>
        <dbReference type="Proteomes" id="UP000233491"/>
    </source>
</evidence>
<sequence length="250" mass="27909">MAGEFWLNDEQWAAIEPLLPPHQSGAHRKDDRWIISGIIHVLKTGCRWQDCPACYGPPTTIYNRFHRWSARGIWRRLFAALVENGSSDIHMIDSTTAKAHRSAAGGKGGPNLQAIGRSRGGRTTKIHAVVDGCGRPVALQITPGQRGDAPIAADLIAPLPPSLLCAADTAYDSDALRRFLIERGTQPVIPNNPTRKHTQPFDPHAYKRRNIIERSFCRLKDWRRIATRYDKLAANFASACYLAAIVIWWT</sequence>
<dbReference type="InterPro" id="IPR002559">
    <property type="entry name" value="Transposase_11"/>
</dbReference>
<dbReference type="Pfam" id="PF01609">
    <property type="entry name" value="DDE_Tnp_1"/>
    <property type="match status" value="1"/>
</dbReference>
<accession>A0A2N3LX75</accession>
<keyword evidence="1" id="KW-0472">Membrane</keyword>
<keyword evidence="5" id="KW-1185">Reference proteome</keyword>
<evidence type="ECO:0000259" key="3">
    <source>
        <dbReference type="Pfam" id="PF13340"/>
    </source>
</evidence>
<dbReference type="PANTHER" id="PTHR30007:SF1">
    <property type="entry name" value="BLR1914 PROTEIN"/>
    <property type="match status" value="1"/>
</dbReference>
<dbReference type="Proteomes" id="UP000233491">
    <property type="component" value="Unassembled WGS sequence"/>
</dbReference>
<dbReference type="GO" id="GO:0003677">
    <property type="term" value="F:DNA binding"/>
    <property type="evidence" value="ECO:0007669"/>
    <property type="project" value="InterPro"/>
</dbReference>
<reference evidence="4 5" key="1">
    <citation type="submission" date="2017-12" db="EMBL/GenBank/DDBJ databases">
        <title>Anaerobic carbon monoxide metabolism by Pleomorphomonas carboxyditropha sp. nov., a new mesophilic hydrogenogenic carboxidotroph.</title>
        <authorList>
            <person name="Esquivel-Elizondo S."/>
            <person name="Krajmalnik-Brown R."/>
        </authorList>
    </citation>
    <scope>NUCLEOTIDE SEQUENCE [LARGE SCALE GENOMIC DNA]</scope>
    <source>
        <strain evidence="4 5">R5-392</strain>
    </source>
</reference>
<dbReference type="GO" id="GO:0006313">
    <property type="term" value="P:DNA transposition"/>
    <property type="evidence" value="ECO:0007669"/>
    <property type="project" value="InterPro"/>
</dbReference>
<keyword evidence="1" id="KW-0812">Transmembrane</keyword>
<protein>
    <submittedName>
        <fullName evidence="4">IS5/IS1182 family transposase</fullName>
    </submittedName>
</protein>
<name>A0A2N3LX75_9HYPH</name>